<accession>A0ABQ9E4W3</accession>
<dbReference type="EMBL" id="JARBDR010000921">
    <property type="protein sequence ID" value="KAJ8299294.1"/>
    <property type="molecule type" value="Genomic_DNA"/>
</dbReference>
<keyword evidence="3" id="KW-1003">Cell membrane</keyword>
<feature type="coiled-coil region" evidence="10">
    <location>
        <begin position="233"/>
        <end position="260"/>
    </location>
</feature>
<gene>
    <name evidence="12" type="ORF">KUTeg_023354</name>
</gene>
<dbReference type="PANTHER" id="PTHR46480:SF1">
    <property type="entry name" value="VOLTAGE-GATED HYDROGEN CHANNEL 1"/>
    <property type="match status" value="1"/>
</dbReference>
<keyword evidence="9" id="KW-0407">Ion channel</keyword>
<comment type="subcellular location">
    <subcellularLocation>
        <location evidence="1">Cell membrane</location>
        <topology evidence="1">Multi-pass membrane protein</topology>
    </subcellularLocation>
</comment>
<keyword evidence="4 11" id="KW-0812">Transmembrane</keyword>
<dbReference type="InterPro" id="IPR031846">
    <property type="entry name" value="Hvcn1"/>
</dbReference>
<keyword evidence="13" id="KW-1185">Reference proteome</keyword>
<dbReference type="Proteomes" id="UP001217089">
    <property type="component" value="Unassembled WGS sequence"/>
</dbReference>
<name>A0ABQ9E4W3_TEGGR</name>
<evidence type="ECO:0000256" key="2">
    <source>
        <dbReference type="ARBA" id="ARBA00022448"/>
    </source>
</evidence>
<evidence type="ECO:0000256" key="1">
    <source>
        <dbReference type="ARBA" id="ARBA00004651"/>
    </source>
</evidence>
<keyword evidence="10" id="KW-0175">Coiled coil</keyword>
<evidence type="ECO:0000256" key="3">
    <source>
        <dbReference type="ARBA" id="ARBA00022475"/>
    </source>
</evidence>
<feature type="transmembrane region" description="Helical" evidence="11">
    <location>
        <begin position="166"/>
        <end position="184"/>
    </location>
</feature>
<evidence type="ECO:0000256" key="5">
    <source>
        <dbReference type="ARBA" id="ARBA00022882"/>
    </source>
</evidence>
<dbReference type="InterPro" id="IPR027359">
    <property type="entry name" value="Volt_channel_dom_sf"/>
</dbReference>
<proteinExistence type="predicted"/>
<keyword evidence="2" id="KW-0813">Transport</keyword>
<dbReference type="Gene3D" id="1.20.120.350">
    <property type="entry name" value="Voltage-gated potassium channels. Chain C"/>
    <property type="match status" value="1"/>
</dbReference>
<sequence length="353" mass="40483">MTYVKTSWREAFIYKNSYADYSNSTLARLYVNSQRTYPGNKIRGGKRIEKRALALRYSANYRNDINRFYRNASIHWSSFAYANYSQSADIPVDGVLINSTVFFGDSIKTTPKFVSRDEYKTEHITEEIVAHGFHKASVAILSILVLETCVRIFCLGRRILEKKIEVVFAAFVICISFILDIAFIKGLTMFKVQEYVFILATLIPWRVVRLVNSLIVAVLGQQHLQLKMVYTQKTEINNQLKKEKKEFKKLQRSVETLLALIQATKKRSLLRKLSIQHGVMVNAPSSIKEESEIDLKLEANNREGNNKKSLFANKFTKSKRLSDFLDDQSETSSAGSSMSDLEQRIPFLNGKIN</sequence>
<keyword evidence="8 11" id="KW-0472">Membrane</keyword>
<protein>
    <recommendedName>
        <fullName evidence="14">Voltage-gated hydrogen channel 1</fullName>
    </recommendedName>
</protein>
<comment type="caution">
    <text evidence="12">The sequence shown here is derived from an EMBL/GenBank/DDBJ whole genome shotgun (WGS) entry which is preliminary data.</text>
</comment>
<evidence type="ECO:0000256" key="7">
    <source>
        <dbReference type="ARBA" id="ARBA00023065"/>
    </source>
</evidence>
<evidence type="ECO:0000256" key="10">
    <source>
        <dbReference type="SAM" id="Coils"/>
    </source>
</evidence>
<evidence type="ECO:0000256" key="8">
    <source>
        <dbReference type="ARBA" id="ARBA00023136"/>
    </source>
</evidence>
<evidence type="ECO:0000313" key="13">
    <source>
        <dbReference type="Proteomes" id="UP001217089"/>
    </source>
</evidence>
<keyword evidence="6 11" id="KW-1133">Transmembrane helix</keyword>
<keyword evidence="5" id="KW-0851">Voltage-gated channel</keyword>
<evidence type="ECO:0000313" key="12">
    <source>
        <dbReference type="EMBL" id="KAJ8299294.1"/>
    </source>
</evidence>
<organism evidence="12 13">
    <name type="scientific">Tegillarca granosa</name>
    <name type="common">Malaysian cockle</name>
    <name type="synonym">Anadara granosa</name>
    <dbReference type="NCBI Taxonomy" id="220873"/>
    <lineage>
        <taxon>Eukaryota</taxon>
        <taxon>Metazoa</taxon>
        <taxon>Spiralia</taxon>
        <taxon>Lophotrochozoa</taxon>
        <taxon>Mollusca</taxon>
        <taxon>Bivalvia</taxon>
        <taxon>Autobranchia</taxon>
        <taxon>Pteriomorphia</taxon>
        <taxon>Arcoida</taxon>
        <taxon>Arcoidea</taxon>
        <taxon>Arcidae</taxon>
        <taxon>Tegillarca</taxon>
    </lineage>
</organism>
<reference evidence="12 13" key="1">
    <citation type="submission" date="2022-12" db="EMBL/GenBank/DDBJ databases">
        <title>Chromosome-level genome of Tegillarca granosa.</title>
        <authorList>
            <person name="Kim J."/>
        </authorList>
    </citation>
    <scope>NUCLEOTIDE SEQUENCE [LARGE SCALE GENOMIC DNA]</scope>
    <source>
        <strain evidence="12">Teg-2019</strain>
        <tissue evidence="12">Adductor muscle</tissue>
    </source>
</reference>
<evidence type="ECO:0000256" key="9">
    <source>
        <dbReference type="ARBA" id="ARBA00023303"/>
    </source>
</evidence>
<evidence type="ECO:0000256" key="4">
    <source>
        <dbReference type="ARBA" id="ARBA00022692"/>
    </source>
</evidence>
<evidence type="ECO:0008006" key="14">
    <source>
        <dbReference type="Google" id="ProtNLM"/>
    </source>
</evidence>
<feature type="transmembrane region" description="Helical" evidence="11">
    <location>
        <begin position="196"/>
        <end position="219"/>
    </location>
</feature>
<keyword evidence="7" id="KW-0406">Ion transport</keyword>
<evidence type="ECO:0000256" key="11">
    <source>
        <dbReference type="SAM" id="Phobius"/>
    </source>
</evidence>
<evidence type="ECO:0000256" key="6">
    <source>
        <dbReference type="ARBA" id="ARBA00022989"/>
    </source>
</evidence>
<dbReference type="PANTHER" id="PTHR46480">
    <property type="entry name" value="F20B24.22"/>
    <property type="match status" value="1"/>
</dbReference>